<protein>
    <submittedName>
        <fullName evidence="1">Uncharacterized protein</fullName>
    </submittedName>
</protein>
<organism evidence="1 2">
    <name type="scientific">Geobacillus thermodenitrificans</name>
    <dbReference type="NCBI Taxonomy" id="33940"/>
    <lineage>
        <taxon>Bacteria</taxon>
        <taxon>Bacillati</taxon>
        <taxon>Bacillota</taxon>
        <taxon>Bacilli</taxon>
        <taxon>Bacillales</taxon>
        <taxon>Anoxybacillaceae</taxon>
        <taxon>Geobacillus</taxon>
    </lineage>
</organism>
<sequence length="47" mass="5415">MEGIGNKVVYTTIPKNLYDNDRKRYHCFAGDLNRIKGAILWISGLFL</sequence>
<evidence type="ECO:0000313" key="2">
    <source>
        <dbReference type="Proteomes" id="UP001297580"/>
    </source>
</evidence>
<keyword evidence="2" id="KW-1185">Reference proteome</keyword>
<proteinExistence type="predicted"/>
<gene>
    <name evidence="1" type="ORF">HSX42_07660</name>
</gene>
<accession>A0ABY9QGZ7</accession>
<evidence type="ECO:0000313" key="1">
    <source>
        <dbReference type="EMBL" id="WMV78185.1"/>
    </source>
</evidence>
<dbReference type="EMBL" id="CP133461">
    <property type="protein sequence ID" value="WMV78185.1"/>
    <property type="molecule type" value="Genomic_DNA"/>
</dbReference>
<reference evidence="1 2" key="1">
    <citation type="submission" date="2023-08" db="EMBL/GenBank/DDBJ databases">
        <title>Complete genome sequence of Geobacillus thermodenitrificans K1041, a genetically tractable strain representative of the genus Geobacillus.</title>
        <authorList>
            <person name="Kani S."/>
            <person name="Suzuki H."/>
        </authorList>
    </citation>
    <scope>NUCLEOTIDE SEQUENCE [LARGE SCALE GENOMIC DNA]</scope>
    <source>
        <strain evidence="1 2">K1041</strain>
    </source>
</reference>
<dbReference type="Proteomes" id="UP001297580">
    <property type="component" value="Chromosome"/>
</dbReference>
<name>A0ABY9QGZ7_GEOTD</name>
<dbReference type="RefSeq" id="WP_311089890.1">
    <property type="nucleotide sequence ID" value="NZ_CP133461.1"/>
</dbReference>